<dbReference type="OrthoDB" id="9840692at2"/>
<dbReference type="Proteomes" id="UP000199459">
    <property type="component" value="Unassembled WGS sequence"/>
</dbReference>
<dbReference type="AlphaFoldDB" id="A0A1H8G4U3"/>
<sequence length="79" mass="8525">MAAYTVKKINNQCQIIEIGSNGSETVISNSNGEVSLGGNTYKAVIRQSDAKCCVFRLPPDLGAQNHPEFILEEGQIKQG</sequence>
<name>A0A1H8G4U3_9PROT</name>
<evidence type="ECO:0000313" key="2">
    <source>
        <dbReference type="Proteomes" id="UP000199459"/>
    </source>
</evidence>
<dbReference type="EMBL" id="FOCP01000016">
    <property type="protein sequence ID" value="SEN39036.1"/>
    <property type="molecule type" value="Genomic_DNA"/>
</dbReference>
<accession>A0A1H8G4U3</accession>
<proteinExistence type="predicted"/>
<gene>
    <name evidence="1" type="ORF">SAMN05216325_11639</name>
</gene>
<protein>
    <submittedName>
        <fullName evidence="1">Uncharacterized protein</fullName>
    </submittedName>
</protein>
<evidence type="ECO:0000313" key="1">
    <source>
        <dbReference type="EMBL" id="SEN39036.1"/>
    </source>
</evidence>
<organism evidence="1 2">
    <name type="scientific">Nitrosomonas marina</name>
    <dbReference type="NCBI Taxonomy" id="917"/>
    <lineage>
        <taxon>Bacteria</taxon>
        <taxon>Pseudomonadati</taxon>
        <taxon>Pseudomonadota</taxon>
        <taxon>Betaproteobacteria</taxon>
        <taxon>Nitrosomonadales</taxon>
        <taxon>Nitrosomonadaceae</taxon>
        <taxon>Nitrosomonas</taxon>
    </lineage>
</organism>
<dbReference type="RefSeq" id="WP_090633059.1">
    <property type="nucleotide sequence ID" value="NZ_FOCP01000016.1"/>
</dbReference>
<reference evidence="1 2" key="1">
    <citation type="submission" date="2016-10" db="EMBL/GenBank/DDBJ databases">
        <authorList>
            <person name="de Groot N.N."/>
        </authorList>
    </citation>
    <scope>NUCLEOTIDE SEQUENCE [LARGE SCALE GENOMIC DNA]</scope>
    <source>
        <strain evidence="1 2">Nm22</strain>
    </source>
</reference>